<reference evidence="3" key="1">
    <citation type="journal article" date="2019" name="Int. J. Syst. Evol. Microbiol.">
        <title>The Global Catalogue of Microorganisms (GCM) 10K type strain sequencing project: providing services to taxonomists for standard genome sequencing and annotation.</title>
        <authorList>
            <consortium name="The Broad Institute Genomics Platform"/>
            <consortium name="The Broad Institute Genome Sequencing Center for Infectious Disease"/>
            <person name="Wu L."/>
            <person name="Ma J."/>
        </authorList>
    </citation>
    <scope>NUCLEOTIDE SEQUENCE [LARGE SCALE GENOMIC DNA]</scope>
    <source>
        <strain evidence="3">JCM 16898</strain>
    </source>
</reference>
<feature type="region of interest" description="Disordered" evidence="1">
    <location>
        <begin position="52"/>
        <end position="77"/>
    </location>
</feature>
<comment type="caution">
    <text evidence="2">The sequence shown here is derived from an EMBL/GenBank/DDBJ whole genome shotgun (WGS) entry which is preliminary data.</text>
</comment>
<feature type="compositionally biased region" description="Polar residues" evidence="1">
    <location>
        <begin position="68"/>
        <end position="77"/>
    </location>
</feature>
<organism evidence="2 3">
    <name type="scientific">Amycolatopsis ultiminotia</name>
    <dbReference type="NCBI Taxonomy" id="543629"/>
    <lineage>
        <taxon>Bacteria</taxon>
        <taxon>Bacillati</taxon>
        <taxon>Actinomycetota</taxon>
        <taxon>Actinomycetes</taxon>
        <taxon>Pseudonocardiales</taxon>
        <taxon>Pseudonocardiaceae</taxon>
        <taxon>Amycolatopsis</taxon>
    </lineage>
</organism>
<dbReference type="EMBL" id="BAAAZN010000034">
    <property type="protein sequence ID" value="GAA3586769.1"/>
    <property type="molecule type" value="Genomic_DNA"/>
</dbReference>
<evidence type="ECO:0000313" key="3">
    <source>
        <dbReference type="Proteomes" id="UP001500689"/>
    </source>
</evidence>
<evidence type="ECO:0000256" key="1">
    <source>
        <dbReference type="SAM" id="MobiDB-lite"/>
    </source>
</evidence>
<gene>
    <name evidence="2" type="ORF">GCM10022222_84350</name>
</gene>
<name>A0ABP6YMN4_9PSEU</name>
<feature type="compositionally biased region" description="Basic and acidic residues" evidence="1">
    <location>
        <begin position="54"/>
        <end position="67"/>
    </location>
</feature>
<evidence type="ECO:0000313" key="2">
    <source>
        <dbReference type="EMBL" id="GAA3586769.1"/>
    </source>
</evidence>
<keyword evidence="3" id="KW-1185">Reference proteome</keyword>
<protein>
    <submittedName>
        <fullName evidence="2">Uncharacterized protein</fullName>
    </submittedName>
</protein>
<proteinExistence type="predicted"/>
<sequence length="77" mass="8092">MATTPSTATDDVAFARAYALITNGLNAHPIATEVPHRCQPVCVQLYTIPAPTSVEHHSTIEPSDESRSGATTGNDDA</sequence>
<accession>A0ABP6YMN4</accession>
<dbReference type="Proteomes" id="UP001500689">
    <property type="component" value="Unassembled WGS sequence"/>
</dbReference>